<dbReference type="Gene3D" id="3.40.190.10">
    <property type="entry name" value="Periplasmic binding protein-like II"/>
    <property type="match status" value="1"/>
</dbReference>
<dbReference type="Proteomes" id="UP000766336">
    <property type="component" value="Unassembled WGS sequence"/>
</dbReference>
<dbReference type="Gene3D" id="3.40.190.150">
    <property type="entry name" value="Bordetella uptake gene, domain 1"/>
    <property type="match status" value="1"/>
</dbReference>
<feature type="chain" id="PRO_5047291015" evidence="2">
    <location>
        <begin position="22"/>
        <end position="319"/>
    </location>
</feature>
<dbReference type="EMBL" id="JAHCDA010000003">
    <property type="protein sequence ID" value="MBS7812241.1"/>
    <property type="molecule type" value="Genomic_DNA"/>
</dbReference>
<dbReference type="RefSeq" id="WP_213670953.1">
    <property type="nucleotide sequence ID" value="NZ_JAHCDA010000003.1"/>
</dbReference>
<gene>
    <name evidence="3" type="ORF">KHU32_14925</name>
</gene>
<evidence type="ECO:0000313" key="4">
    <source>
        <dbReference type="Proteomes" id="UP000766336"/>
    </source>
</evidence>
<dbReference type="InterPro" id="IPR005064">
    <property type="entry name" value="BUG"/>
</dbReference>
<reference evidence="3 4" key="1">
    <citation type="submission" date="2021-05" db="EMBL/GenBank/DDBJ databases">
        <title>Roseococcus sp. XZZS9, whole genome shotgun sequencing project.</title>
        <authorList>
            <person name="Zhao G."/>
            <person name="Shen L."/>
        </authorList>
    </citation>
    <scope>NUCLEOTIDE SEQUENCE [LARGE SCALE GENOMIC DNA]</scope>
    <source>
        <strain evidence="3 4">XZZS9</strain>
    </source>
</reference>
<dbReference type="CDD" id="cd07012">
    <property type="entry name" value="PBP2_Bug_TTT"/>
    <property type="match status" value="1"/>
</dbReference>
<dbReference type="PIRSF" id="PIRSF017082">
    <property type="entry name" value="YflP"/>
    <property type="match status" value="1"/>
</dbReference>
<dbReference type="InterPro" id="IPR042100">
    <property type="entry name" value="Bug_dom1"/>
</dbReference>
<keyword evidence="2" id="KW-0732">Signal</keyword>
<evidence type="ECO:0000256" key="1">
    <source>
        <dbReference type="ARBA" id="ARBA00006987"/>
    </source>
</evidence>
<sequence length="319" mass="34123">MLHRRHLLAAPALLAPAAALSQPAWPDRTIRIIIGFPAGSVTDTLVRNLIEPLTRELGQTVIIDNRPGGNGVVGTMAVKTAAPDGYTQAVLSVTNGALNTYLVRNLPYDPIQDFAHTGFLAETSYLLVVPNSSPAQNVAEFIELAKRRPGELTFSHGNFSSLIGSERLCRMTGTRMLAVPSRGGPEALTEVLAGRIDSTLTDFAAGLAQVREGRVRALGVTSPAAFPLAPDIPPIAATVPGYELNVWFGLAAPGGTPAPVVARFNQALRVVLGQAEARERLARLGYVPRAMTPEQWRDFLQNEITSLSRLAREIGLQPS</sequence>
<evidence type="ECO:0000256" key="2">
    <source>
        <dbReference type="SAM" id="SignalP"/>
    </source>
</evidence>
<comment type="similarity">
    <text evidence="1">Belongs to the UPF0065 (bug) family.</text>
</comment>
<dbReference type="PANTHER" id="PTHR42928:SF5">
    <property type="entry name" value="BLR1237 PROTEIN"/>
    <property type="match status" value="1"/>
</dbReference>
<protein>
    <submittedName>
        <fullName evidence="3">Tripartite tricarboxylate transporter substrate binding protein</fullName>
    </submittedName>
</protein>
<dbReference type="SUPFAM" id="SSF53850">
    <property type="entry name" value="Periplasmic binding protein-like II"/>
    <property type="match status" value="1"/>
</dbReference>
<feature type="signal peptide" evidence="2">
    <location>
        <begin position="1"/>
        <end position="21"/>
    </location>
</feature>
<dbReference type="Pfam" id="PF03401">
    <property type="entry name" value="TctC"/>
    <property type="match status" value="1"/>
</dbReference>
<comment type="caution">
    <text evidence="3">The sequence shown here is derived from an EMBL/GenBank/DDBJ whole genome shotgun (WGS) entry which is preliminary data.</text>
</comment>
<proteinExistence type="inferred from homology"/>
<keyword evidence="4" id="KW-1185">Reference proteome</keyword>
<dbReference type="PANTHER" id="PTHR42928">
    <property type="entry name" value="TRICARBOXYLATE-BINDING PROTEIN"/>
    <property type="match status" value="1"/>
</dbReference>
<organism evidence="3 4">
    <name type="scientific">Roseococcus pinisoli</name>
    <dbReference type="NCBI Taxonomy" id="2835040"/>
    <lineage>
        <taxon>Bacteria</taxon>
        <taxon>Pseudomonadati</taxon>
        <taxon>Pseudomonadota</taxon>
        <taxon>Alphaproteobacteria</taxon>
        <taxon>Acetobacterales</taxon>
        <taxon>Roseomonadaceae</taxon>
        <taxon>Roseococcus</taxon>
    </lineage>
</organism>
<evidence type="ECO:0000313" key="3">
    <source>
        <dbReference type="EMBL" id="MBS7812241.1"/>
    </source>
</evidence>
<accession>A0ABS5QEZ0</accession>
<name>A0ABS5QEZ0_9PROT</name>